<evidence type="ECO:0000313" key="3">
    <source>
        <dbReference type="EMBL" id="MDS1270013.1"/>
    </source>
</evidence>
<dbReference type="Pfam" id="PF13581">
    <property type="entry name" value="HATPase_c_2"/>
    <property type="match status" value="1"/>
</dbReference>
<dbReference type="EMBL" id="JAVLVT010000003">
    <property type="protein sequence ID" value="MDS1270013.1"/>
    <property type="molecule type" value="Genomic_DNA"/>
</dbReference>
<evidence type="ECO:0000256" key="1">
    <source>
        <dbReference type="SAM" id="MobiDB-lite"/>
    </source>
</evidence>
<feature type="region of interest" description="Disordered" evidence="1">
    <location>
        <begin position="72"/>
        <end position="102"/>
    </location>
</feature>
<comment type="caution">
    <text evidence="3">The sequence shown here is derived from an EMBL/GenBank/DDBJ whole genome shotgun (WGS) entry which is preliminary data.</text>
</comment>
<gene>
    <name evidence="3" type="ORF">RIF23_06875</name>
</gene>
<keyword evidence="4" id="KW-1185">Reference proteome</keyword>
<keyword evidence="3" id="KW-0067">ATP-binding</keyword>
<protein>
    <submittedName>
        <fullName evidence="3">ATP-binding protein</fullName>
        <ecNumber evidence="3">2.7.13.3</ecNumber>
    </submittedName>
</protein>
<name>A0ABU2H3Y4_9ACTN</name>
<keyword evidence="3" id="KW-0808">Transferase</keyword>
<sequence length="201" mass="20481">MAVVQLTISALPAHVRTARLMATSVARRAGIAESTLDEIRLAVGEACSRAVEAHRALCPKEPIQLDLVASGDSVPAELPPTSGGNGAGARSSAPPTHGPGRFEVIVTDRAPAPQAPADPGAREQAVPHGEAYLHLNTPPGGVSGLSPEVGLAVITGLADKTTVDRGDTGTVVRMSWPFPDEEEGADPAGEHHGHTDNAAPG</sequence>
<keyword evidence="3" id="KW-0547">Nucleotide-binding</keyword>
<dbReference type="Gene3D" id="3.30.565.10">
    <property type="entry name" value="Histidine kinase-like ATPase, C-terminal domain"/>
    <property type="match status" value="1"/>
</dbReference>
<reference evidence="4" key="1">
    <citation type="submission" date="2023-07" db="EMBL/GenBank/DDBJ databases">
        <title>Novel species in the genus Lipingzhangella isolated from Sambhar Salt Lake.</title>
        <authorList>
            <person name="Jiya N."/>
            <person name="Kajale S."/>
            <person name="Sharma A."/>
        </authorList>
    </citation>
    <scope>NUCLEOTIDE SEQUENCE [LARGE SCALE GENOMIC DNA]</scope>
    <source>
        <strain evidence="4">LS1_29</strain>
    </source>
</reference>
<dbReference type="Proteomes" id="UP001250214">
    <property type="component" value="Unassembled WGS sequence"/>
</dbReference>
<dbReference type="EC" id="2.7.13.3" evidence="3"/>
<dbReference type="InterPro" id="IPR003594">
    <property type="entry name" value="HATPase_dom"/>
</dbReference>
<evidence type="ECO:0000259" key="2">
    <source>
        <dbReference type="Pfam" id="PF13581"/>
    </source>
</evidence>
<feature type="domain" description="Histidine kinase/HSP90-like ATPase" evidence="2">
    <location>
        <begin position="8"/>
        <end position="176"/>
    </location>
</feature>
<dbReference type="GO" id="GO:0004673">
    <property type="term" value="F:protein histidine kinase activity"/>
    <property type="evidence" value="ECO:0007669"/>
    <property type="project" value="UniProtKB-EC"/>
</dbReference>
<evidence type="ECO:0000313" key="4">
    <source>
        <dbReference type="Proteomes" id="UP001250214"/>
    </source>
</evidence>
<dbReference type="InterPro" id="IPR036890">
    <property type="entry name" value="HATPase_C_sf"/>
</dbReference>
<feature type="region of interest" description="Disordered" evidence="1">
    <location>
        <begin position="173"/>
        <end position="201"/>
    </location>
</feature>
<dbReference type="RefSeq" id="WP_310911560.1">
    <property type="nucleotide sequence ID" value="NZ_JAVLVT010000003.1"/>
</dbReference>
<dbReference type="CDD" id="cd16936">
    <property type="entry name" value="HATPase_RsbW-like"/>
    <property type="match status" value="1"/>
</dbReference>
<organism evidence="3 4">
    <name type="scientific">Lipingzhangella rawalii</name>
    <dbReference type="NCBI Taxonomy" id="2055835"/>
    <lineage>
        <taxon>Bacteria</taxon>
        <taxon>Bacillati</taxon>
        <taxon>Actinomycetota</taxon>
        <taxon>Actinomycetes</taxon>
        <taxon>Streptosporangiales</taxon>
        <taxon>Nocardiopsidaceae</taxon>
        <taxon>Lipingzhangella</taxon>
    </lineage>
</organism>
<dbReference type="GO" id="GO:0005524">
    <property type="term" value="F:ATP binding"/>
    <property type="evidence" value="ECO:0007669"/>
    <property type="project" value="UniProtKB-KW"/>
</dbReference>
<proteinExistence type="predicted"/>
<accession>A0ABU2H3Y4</accession>